<name>A0ABM4BF71_HYDVU</name>
<sequence>MQNKPHYIKKESVVAAAVAKQLKLYLDIQRREESFDLTDPYIVGNLDTNSGIKVLRNNFFENVNQNNSKEISIKQEIVLMENFPKLNEREQKLRLHIEQQMAQCTNMHVVSPYISAGLPQKKSLQKLEIRKLHRRRAMSARRVGRRHTVVRNTPPQRITSAERERIVNLTTRLLVATESIALPQNRNQSQESQTSKEFIHVLPAVKKIQEMRPKTAYSDSERNYFSSEQSSNRTRSAENCSNYSDRVSARNNLFGIKRFNDSFAVSKNESLKSGRPKSSYSSRPTKYCQPLKYSDEDFSDQITSSTNSLTDWSFLSQGRSKSDIATQTIKNRGTQTSKFAEVHIENLSSHLESKSSRFFHPAHSFHKENFSMNTQTALTQDKHKEKNAPKVLTYDVYIVTGDKLGAGTTANVKINISGEFGDTGDRLLIKSKTGITPFQRKQVDLFHLDSKFLGDLESIRIGHDSTSLADGWFLEKVIIQAESKAAFAFSFQCGRWFSAKEDDGQIVRDIVLTSKIPLSEIPEVSCQTKRKSFNRKVSSSDENNETVQKSFNTNNSHGSQKQILKSPVNSILNKPQIAVPKKETSNKSVALSQISRNSADHSKSSSSDSDSVLENQKLEKLKRRVKRFSRNSREEKLVTASPVSNFSGSVNSLNPAKIISSNSLVTSLKNSSAKPAQITDTSKVRKNTPIATLSVQNPPLLNTGKVVNTTKDIDANNKILNSITNGNHDVNYNDLSTNASKKTSINEDLSSTSTSSITTSSSDSESDKDQSIPLPRTKSHESDEKVEFSHKDTLKLQLEQKDDGYMAGFTAGLEANKIKEEKAEKLMLEKEQFEKQLLSGSNVHQACEVGDIDRVKELISILPELKTKIDERGWTPIHISSAFGHLDLVKWFSVSGVDLMQETPTGYTSIHLAALNGHVNCIMILSAMGCPISCQTVDGHTPLHLASMSGHIECVKWLLSNRAKIDVKDSADRTPYDLAVEYQHDECIQLLSIMNKELKRKDSVLSMLRDPTSLREMSINCHESAVSIQHTKGADSGVGGESNEEWLSDSEDTNDVKGRGGDDCSEQQVRKTSNAVGRKLSVGQKGPVARKTGLVNTRKLSKQEERQMEQLQEKRKMYEEQKTKILRKNSSFLDSIRQEIDGKEDDQYNF</sequence>
<dbReference type="SMART" id="SM00308">
    <property type="entry name" value="LH2"/>
    <property type="match status" value="1"/>
</dbReference>
<evidence type="ECO:0000256" key="2">
    <source>
        <dbReference type="ARBA" id="ARBA00023043"/>
    </source>
</evidence>
<keyword evidence="2 3" id="KW-0040">ANK repeat</keyword>
<feature type="repeat" description="ANK" evidence="3">
    <location>
        <begin position="872"/>
        <end position="904"/>
    </location>
</feature>
<feature type="coiled-coil region" evidence="5">
    <location>
        <begin position="1094"/>
        <end position="1128"/>
    </location>
</feature>
<keyword evidence="8" id="KW-1185">Reference proteome</keyword>
<dbReference type="InterPro" id="IPR001024">
    <property type="entry name" value="PLAT/LH2_dom"/>
</dbReference>
<evidence type="ECO:0000313" key="9">
    <source>
        <dbReference type="RefSeq" id="XP_065647630.1"/>
    </source>
</evidence>
<feature type="compositionally biased region" description="Polar residues" evidence="6">
    <location>
        <begin position="223"/>
        <end position="241"/>
    </location>
</feature>
<feature type="region of interest" description="Disordered" evidence="6">
    <location>
        <begin position="532"/>
        <end position="615"/>
    </location>
</feature>
<dbReference type="SUPFAM" id="SSF48403">
    <property type="entry name" value="Ankyrin repeat"/>
    <property type="match status" value="1"/>
</dbReference>
<feature type="region of interest" description="Disordered" evidence="6">
    <location>
        <begin position="743"/>
        <end position="790"/>
    </location>
</feature>
<evidence type="ECO:0000256" key="1">
    <source>
        <dbReference type="ARBA" id="ARBA00022737"/>
    </source>
</evidence>
<dbReference type="PROSITE" id="PS50088">
    <property type="entry name" value="ANK_REPEAT"/>
    <property type="match status" value="3"/>
</dbReference>
<dbReference type="SMART" id="SM00248">
    <property type="entry name" value="ANK"/>
    <property type="match status" value="4"/>
</dbReference>
<dbReference type="PROSITE" id="PS50095">
    <property type="entry name" value="PLAT"/>
    <property type="match status" value="1"/>
</dbReference>
<organism evidence="8 10">
    <name type="scientific">Hydra vulgaris</name>
    <name type="common">Hydra</name>
    <name type="synonym">Hydra attenuata</name>
    <dbReference type="NCBI Taxonomy" id="6087"/>
    <lineage>
        <taxon>Eukaryota</taxon>
        <taxon>Metazoa</taxon>
        <taxon>Cnidaria</taxon>
        <taxon>Hydrozoa</taxon>
        <taxon>Hydroidolina</taxon>
        <taxon>Anthoathecata</taxon>
        <taxon>Aplanulata</taxon>
        <taxon>Hydridae</taxon>
        <taxon>Hydra</taxon>
    </lineage>
</organism>
<dbReference type="PROSITE" id="PS50297">
    <property type="entry name" value="ANK_REP_REGION"/>
    <property type="match status" value="1"/>
</dbReference>
<accession>A0ABM4BF71</accession>
<comment type="caution">
    <text evidence="4">Lacks conserved residue(s) required for the propagation of feature annotation.</text>
</comment>
<feature type="repeat" description="ANK" evidence="3">
    <location>
        <begin position="938"/>
        <end position="970"/>
    </location>
</feature>
<dbReference type="InterPro" id="IPR050776">
    <property type="entry name" value="Ank_Repeat/CDKN_Inhibitor"/>
</dbReference>
<keyword evidence="5" id="KW-0175">Coiled coil</keyword>
<dbReference type="SUPFAM" id="SSF49723">
    <property type="entry name" value="Lipase/lipooxygenase domain (PLAT/LH2 domain)"/>
    <property type="match status" value="1"/>
</dbReference>
<evidence type="ECO:0000256" key="5">
    <source>
        <dbReference type="SAM" id="Coils"/>
    </source>
</evidence>
<feature type="region of interest" description="Disordered" evidence="6">
    <location>
        <begin position="212"/>
        <end position="241"/>
    </location>
</feature>
<feature type="compositionally biased region" description="Acidic residues" evidence="6">
    <location>
        <begin position="1042"/>
        <end position="1053"/>
    </location>
</feature>
<feature type="domain" description="PLAT" evidence="7">
    <location>
        <begin position="392"/>
        <end position="511"/>
    </location>
</feature>
<feature type="compositionally biased region" description="Low complexity" evidence="6">
    <location>
        <begin position="748"/>
        <end position="763"/>
    </location>
</feature>
<evidence type="ECO:0000256" key="3">
    <source>
        <dbReference type="PROSITE-ProRule" id="PRU00023"/>
    </source>
</evidence>
<dbReference type="Pfam" id="PF01477">
    <property type="entry name" value="PLAT"/>
    <property type="match status" value="1"/>
</dbReference>
<feature type="compositionally biased region" description="Basic and acidic residues" evidence="6">
    <location>
        <begin position="778"/>
        <end position="790"/>
    </location>
</feature>
<dbReference type="PANTHER" id="PTHR24201">
    <property type="entry name" value="ANK_REP_REGION DOMAIN-CONTAINING PROTEIN"/>
    <property type="match status" value="1"/>
</dbReference>
<feature type="compositionally biased region" description="Polar residues" evidence="6">
    <location>
        <begin position="535"/>
        <end position="573"/>
    </location>
</feature>
<dbReference type="Pfam" id="PF12796">
    <property type="entry name" value="Ank_2"/>
    <property type="match status" value="1"/>
</dbReference>
<dbReference type="CDD" id="cd01756">
    <property type="entry name" value="PLAT_repeat"/>
    <property type="match status" value="1"/>
</dbReference>
<evidence type="ECO:0000313" key="10">
    <source>
        <dbReference type="RefSeq" id="XP_065647631.1"/>
    </source>
</evidence>
<reference evidence="8 9" key="1">
    <citation type="submission" date="2025-05" db="UniProtKB">
        <authorList>
            <consortium name="RefSeq"/>
        </authorList>
    </citation>
    <scope>NUCLEOTIDE SEQUENCE [LARGE SCALE GENOMIC DNA]</scope>
</reference>
<dbReference type="GeneID" id="100204458"/>
<evidence type="ECO:0000313" key="8">
    <source>
        <dbReference type="Proteomes" id="UP001652625"/>
    </source>
</evidence>
<dbReference type="Gene3D" id="2.60.60.20">
    <property type="entry name" value="PLAT/LH2 domain"/>
    <property type="match status" value="1"/>
</dbReference>
<dbReference type="Pfam" id="PF13637">
    <property type="entry name" value="Ank_4"/>
    <property type="match status" value="1"/>
</dbReference>
<dbReference type="RefSeq" id="XP_065647631.1">
    <property type="nucleotide sequence ID" value="XM_065791559.1"/>
</dbReference>
<dbReference type="RefSeq" id="XP_065647630.1">
    <property type="nucleotide sequence ID" value="XM_065791558.1"/>
</dbReference>
<keyword evidence="1" id="KW-0677">Repeat</keyword>
<gene>
    <name evidence="9 10" type="primary">LOC100204458</name>
</gene>
<dbReference type="InterPro" id="IPR036392">
    <property type="entry name" value="PLAT/LH2_dom_sf"/>
</dbReference>
<protein>
    <submittedName>
        <fullName evidence="9 10">Uncharacterized protein LOC100204458 isoform X9</fullName>
    </submittedName>
</protein>
<feature type="region of interest" description="Disordered" evidence="6">
    <location>
        <begin position="1030"/>
        <end position="1066"/>
    </location>
</feature>
<dbReference type="Proteomes" id="UP001652625">
    <property type="component" value="Chromosome 02"/>
</dbReference>
<evidence type="ECO:0000256" key="4">
    <source>
        <dbReference type="PROSITE-ProRule" id="PRU00152"/>
    </source>
</evidence>
<evidence type="ECO:0000256" key="6">
    <source>
        <dbReference type="SAM" id="MobiDB-lite"/>
    </source>
</evidence>
<proteinExistence type="predicted"/>
<dbReference type="Gene3D" id="1.25.40.20">
    <property type="entry name" value="Ankyrin repeat-containing domain"/>
    <property type="match status" value="1"/>
</dbReference>
<dbReference type="InterPro" id="IPR002110">
    <property type="entry name" value="Ankyrin_rpt"/>
</dbReference>
<feature type="repeat" description="ANK" evidence="3">
    <location>
        <begin position="905"/>
        <end position="937"/>
    </location>
</feature>
<evidence type="ECO:0000259" key="7">
    <source>
        <dbReference type="PROSITE" id="PS50095"/>
    </source>
</evidence>
<dbReference type="InterPro" id="IPR036770">
    <property type="entry name" value="Ankyrin_rpt-contain_sf"/>
</dbReference>